<feature type="transmembrane region" description="Helical" evidence="5">
    <location>
        <begin position="7"/>
        <end position="27"/>
    </location>
</feature>
<evidence type="ECO:0000256" key="3">
    <source>
        <dbReference type="ARBA" id="ARBA00022989"/>
    </source>
</evidence>
<dbReference type="OrthoDB" id="417520at2759"/>
<feature type="transmembrane region" description="Helical" evidence="5">
    <location>
        <begin position="156"/>
        <end position="175"/>
    </location>
</feature>
<dbReference type="GO" id="GO:0016020">
    <property type="term" value="C:membrane"/>
    <property type="evidence" value="ECO:0007669"/>
    <property type="project" value="UniProtKB-SubCell"/>
</dbReference>
<keyword evidence="3 5" id="KW-1133">Transmembrane helix</keyword>
<evidence type="ECO:0000256" key="1">
    <source>
        <dbReference type="ARBA" id="ARBA00004141"/>
    </source>
</evidence>
<dbReference type="GeneID" id="9686028"/>
<evidence type="ECO:0000313" key="6">
    <source>
        <dbReference type="EMBL" id="EEH55066.1"/>
    </source>
</evidence>
<keyword evidence="7" id="KW-1185">Reference proteome</keyword>
<keyword evidence="2 5" id="KW-0812">Transmembrane</keyword>
<organism evidence="7">
    <name type="scientific">Micromonas pusilla (strain CCMP1545)</name>
    <name type="common">Picoplanktonic green alga</name>
    <dbReference type="NCBI Taxonomy" id="564608"/>
    <lineage>
        <taxon>Eukaryota</taxon>
        <taxon>Viridiplantae</taxon>
        <taxon>Chlorophyta</taxon>
        <taxon>Mamiellophyceae</taxon>
        <taxon>Mamiellales</taxon>
        <taxon>Mamiellaceae</taxon>
        <taxon>Micromonas</taxon>
    </lineage>
</organism>
<dbReference type="Pfam" id="PF03741">
    <property type="entry name" value="TerC"/>
    <property type="match status" value="1"/>
</dbReference>
<dbReference type="OMA" id="WVTENGM"/>
<dbReference type="RefSeq" id="XP_003060297.1">
    <property type="nucleotide sequence ID" value="XM_003060251.1"/>
</dbReference>
<dbReference type="Proteomes" id="UP000001876">
    <property type="component" value="Unassembled WGS sequence"/>
</dbReference>
<dbReference type="AlphaFoldDB" id="C1MYL8"/>
<dbReference type="STRING" id="564608.C1MYL8"/>
<dbReference type="PANTHER" id="PTHR30238:SF0">
    <property type="entry name" value="THYLAKOID MEMBRANE PROTEIN TERC, CHLOROPLASTIC"/>
    <property type="match status" value="1"/>
</dbReference>
<protein>
    <submittedName>
        <fullName evidence="6">Uncharacterized protein</fullName>
    </submittedName>
</protein>
<reference evidence="6 7" key="1">
    <citation type="journal article" date="2009" name="Science">
        <title>Green evolution and dynamic adaptations revealed by genomes of the marine picoeukaryotes Micromonas.</title>
        <authorList>
            <person name="Worden A.Z."/>
            <person name="Lee J.H."/>
            <person name="Mock T."/>
            <person name="Rouze P."/>
            <person name="Simmons M.P."/>
            <person name="Aerts A.L."/>
            <person name="Allen A.E."/>
            <person name="Cuvelier M.L."/>
            <person name="Derelle E."/>
            <person name="Everett M.V."/>
            <person name="Foulon E."/>
            <person name="Grimwood J."/>
            <person name="Gundlach H."/>
            <person name="Henrissat B."/>
            <person name="Napoli C."/>
            <person name="McDonald S.M."/>
            <person name="Parker M.S."/>
            <person name="Rombauts S."/>
            <person name="Salamov A."/>
            <person name="Von Dassow P."/>
            <person name="Badger J.H."/>
            <person name="Coutinho P.M."/>
            <person name="Demir E."/>
            <person name="Dubchak I."/>
            <person name="Gentemann C."/>
            <person name="Eikrem W."/>
            <person name="Gready J.E."/>
            <person name="John U."/>
            <person name="Lanier W."/>
            <person name="Lindquist E.A."/>
            <person name="Lucas S."/>
            <person name="Mayer K.F."/>
            <person name="Moreau H."/>
            <person name="Not F."/>
            <person name="Otillar R."/>
            <person name="Panaud O."/>
            <person name="Pangilinan J."/>
            <person name="Paulsen I."/>
            <person name="Piegu B."/>
            <person name="Poliakov A."/>
            <person name="Robbens S."/>
            <person name="Schmutz J."/>
            <person name="Toulza E."/>
            <person name="Wyss T."/>
            <person name="Zelensky A."/>
            <person name="Zhou K."/>
            <person name="Armbrust E.V."/>
            <person name="Bhattacharya D."/>
            <person name="Goodenough U.W."/>
            <person name="Van de Peer Y."/>
            <person name="Grigoriev I.V."/>
        </authorList>
    </citation>
    <scope>NUCLEOTIDE SEQUENCE [LARGE SCALE GENOMIC DNA]</scope>
    <source>
        <strain evidence="6 7">CCMP1545</strain>
    </source>
</reference>
<name>C1MYL8_MICPC</name>
<comment type="subcellular location">
    <subcellularLocation>
        <location evidence="1">Membrane</location>
        <topology evidence="1">Multi-pass membrane protein</topology>
    </subcellularLocation>
</comment>
<evidence type="ECO:0000256" key="5">
    <source>
        <dbReference type="SAM" id="Phobius"/>
    </source>
</evidence>
<feature type="transmembrane region" description="Helical" evidence="5">
    <location>
        <begin position="33"/>
        <end position="52"/>
    </location>
</feature>
<dbReference type="eggNOG" id="ENOG502QQNF">
    <property type="taxonomic scope" value="Eukaryota"/>
</dbReference>
<feature type="transmembrane region" description="Helical" evidence="5">
    <location>
        <begin position="187"/>
        <end position="205"/>
    </location>
</feature>
<dbReference type="KEGG" id="mpp:MICPUCDRAFT_19295"/>
<keyword evidence="4 5" id="KW-0472">Membrane</keyword>
<gene>
    <name evidence="6" type="ORF">MICPUCDRAFT_19295</name>
</gene>
<accession>C1MYL8</accession>
<evidence type="ECO:0000313" key="7">
    <source>
        <dbReference type="Proteomes" id="UP000001876"/>
    </source>
</evidence>
<dbReference type="EMBL" id="GG663742">
    <property type="protein sequence ID" value="EEH55066.1"/>
    <property type="molecule type" value="Genomic_DNA"/>
</dbReference>
<evidence type="ECO:0000256" key="4">
    <source>
        <dbReference type="ARBA" id="ARBA00023136"/>
    </source>
</evidence>
<evidence type="ECO:0000256" key="2">
    <source>
        <dbReference type="ARBA" id="ARBA00022692"/>
    </source>
</evidence>
<dbReference type="PANTHER" id="PTHR30238">
    <property type="entry name" value="MEMBRANE BOUND PREDICTED REDOX MODULATOR"/>
    <property type="match status" value="1"/>
</dbReference>
<sequence>MSQQQKVLGYGIGGAMAMRAAMIVAGYEAITNFKPILLVFAGILIFSSYKLIAEEEEEEEDMSQNAIVKFASSLVPVSDEYDGDNFFTLVDGVKTATPLLLCLVVIELSDVVFAVDSIPAVFGVTQDPLIVYSSNIFAILGLRSLYAFVATMVAELEYLQTAVAAVLGFVGLKMVADFGGVHVSTTASLAVVVGMLGAGVALSLAKKGDDDEA</sequence>
<dbReference type="InterPro" id="IPR005496">
    <property type="entry name" value="Integral_membrane_TerC"/>
</dbReference>
<proteinExistence type="predicted"/>